<comment type="caution">
    <text evidence="1">The sequence shown here is derived from an EMBL/GenBank/DDBJ whole genome shotgun (WGS) entry which is preliminary data.</text>
</comment>
<protein>
    <submittedName>
        <fullName evidence="1">Uncharacterized protein</fullName>
    </submittedName>
</protein>
<sequence length="121" mass="13354">MIYHDSIEVTLVEVTGYDDWGEPILSTTYTTVRGEVFALDTVDLLASGAIVGIRYRIILPPHANLPDSPHDDSVRLGWGAYPIDHGDPFGVSSGMRIDGGVERHVMRGRLHHYELITKAIA</sequence>
<gene>
    <name evidence="1" type="ORF">QYF68_09985</name>
</gene>
<dbReference type="Proteomes" id="UP001172687">
    <property type="component" value="Unassembled WGS sequence"/>
</dbReference>
<dbReference type="EMBL" id="JAUHTC010000038">
    <property type="protein sequence ID" value="MDN4518154.1"/>
    <property type="molecule type" value="Genomic_DNA"/>
</dbReference>
<evidence type="ECO:0000313" key="2">
    <source>
        <dbReference type="Proteomes" id="UP001172687"/>
    </source>
</evidence>
<dbReference type="RefSeq" id="WP_301161395.1">
    <property type="nucleotide sequence ID" value="NZ_JAUHTC010000038.1"/>
</dbReference>
<reference evidence="1" key="1">
    <citation type="submission" date="2023-07" db="EMBL/GenBank/DDBJ databases">
        <title>Degradation of tert-butanol by M. austroafricanum TBA100.</title>
        <authorList>
            <person name="Helbich S."/>
            <person name="Vainshtein Y."/>
        </authorList>
    </citation>
    <scope>NUCLEOTIDE SEQUENCE</scope>
    <source>
        <strain evidence="1">TBA100</strain>
    </source>
</reference>
<evidence type="ECO:0000313" key="1">
    <source>
        <dbReference type="EMBL" id="MDN4518154.1"/>
    </source>
</evidence>
<proteinExistence type="predicted"/>
<accession>A0ABT8HBL5</accession>
<keyword evidence="2" id="KW-1185">Reference proteome</keyword>
<name>A0ABT8HBL5_MYCAO</name>
<organism evidence="1 2">
    <name type="scientific">Mycolicibacterium austroafricanum</name>
    <name type="common">Mycobacterium austroafricanum</name>
    <dbReference type="NCBI Taxonomy" id="39687"/>
    <lineage>
        <taxon>Bacteria</taxon>
        <taxon>Bacillati</taxon>
        <taxon>Actinomycetota</taxon>
        <taxon>Actinomycetes</taxon>
        <taxon>Mycobacteriales</taxon>
        <taxon>Mycobacteriaceae</taxon>
        <taxon>Mycolicibacterium</taxon>
    </lineage>
</organism>